<accession>A0A8J3VU12</accession>
<sequence>MYTLIECRLFDVRRLASHYLRVRIRHMLAVVVAGALAGAALAAPALAAPPPSTLTGSTSGGPNQSFALIFEWQKPPHTTGCGEVDFAFDTWPLGTVTATNQGTTCAASYFGSPPLLDRAPGKHTVKATPKVAGVPARSATYTIVAPGTGTSPTSRPSSTARPSPTAAGATKTTQSRTGTAAPDSVTESVPSVTTSDPGATASPSVSTSPLVMQALPGTGTRGGRGVLAWLLVVFGVVGLGVTGALTTLIVRRSRQVEEL</sequence>
<feature type="compositionally biased region" description="Low complexity" evidence="1">
    <location>
        <begin position="145"/>
        <end position="170"/>
    </location>
</feature>
<name>A0A8J3VU12_9ACTN</name>
<evidence type="ECO:0000313" key="4">
    <source>
        <dbReference type="Proteomes" id="UP000642748"/>
    </source>
</evidence>
<dbReference type="Proteomes" id="UP000642748">
    <property type="component" value="Unassembled WGS sequence"/>
</dbReference>
<feature type="transmembrane region" description="Helical" evidence="2">
    <location>
        <begin position="226"/>
        <end position="250"/>
    </location>
</feature>
<keyword evidence="2" id="KW-0812">Transmembrane</keyword>
<reference evidence="3" key="1">
    <citation type="submission" date="2021-01" db="EMBL/GenBank/DDBJ databases">
        <title>Whole genome shotgun sequence of Rugosimonospora africana NBRC 104875.</title>
        <authorList>
            <person name="Komaki H."/>
            <person name="Tamura T."/>
        </authorList>
    </citation>
    <scope>NUCLEOTIDE SEQUENCE</scope>
    <source>
        <strain evidence="3">NBRC 104875</strain>
    </source>
</reference>
<feature type="compositionally biased region" description="Low complexity" evidence="1">
    <location>
        <begin position="182"/>
        <end position="197"/>
    </location>
</feature>
<keyword evidence="2" id="KW-0472">Membrane</keyword>
<dbReference type="AlphaFoldDB" id="A0A8J3VU12"/>
<proteinExistence type="predicted"/>
<keyword evidence="4" id="KW-1185">Reference proteome</keyword>
<evidence type="ECO:0000313" key="3">
    <source>
        <dbReference type="EMBL" id="GIH18133.1"/>
    </source>
</evidence>
<dbReference type="EMBL" id="BONZ01000062">
    <property type="protein sequence ID" value="GIH18133.1"/>
    <property type="molecule type" value="Genomic_DNA"/>
</dbReference>
<evidence type="ECO:0000256" key="2">
    <source>
        <dbReference type="SAM" id="Phobius"/>
    </source>
</evidence>
<keyword evidence="2" id="KW-1133">Transmembrane helix</keyword>
<feature type="region of interest" description="Disordered" evidence="1">
    <location>
        <begin position="143"/>
        <end position="206"/>
    </location>
</feature>
<organism evidence="3 4">
    <name type="scientific">Rugosimonospora africana</name>
    <dbReference type="NCBI Taxonomy" id="556532"/>
    <lineage>
        <taxon>Bacteria</taxon>
        <taxon>Bacillati</taxon>
        <taxon>Actinomycetota</taxon>
        <taxon>Actinomycetes</taxon>
        <taxon>Micromonosporales</taxon>
        <taxon>Micromonosporaceae</taxon>
        <taxon>Rugosimonospora</taxon>
    </lineage>
</organism>
<gene>
    <name evidence="3" type="ORF">Raf01_63050</name>
</gene>
<evidence type="ECO:0000256" key="1">
    <source>
        <dbReference type="SAM" id="MobiDB-lite"/>
    </source>
</evidence>
<protein>
    <submittedName>
        <fullName evidence="3">Uncharacterized protein</fullName>
    </submittedName>
</protein>
<comment type="caution">
    <text evidence="3">The sequence shown here is derived from an EMBL/GenBank/DDBJ whole genome shotgun (WGS) entry which is preliminary data.</text>
</comment>